<protein>
    <recommendedName>
        <fullName evidence="13">C2H2-type domain-containing protein</fullName>
    </recommendedName>
</protein>
<keyword evidence="3" id="KW-0479">Metal-binding</keyword>
<comment type="subcellular location">
    <subcellularLocation>
        <location evidence="1">Nucleus</location>
    </subcellularLocation>
</comment>
<dbReference type="FunFam" id="3.30.160.60:FF:000100">
    <property type="entry name" value="Zinc finger 45-like"/>
    <property type="match status" value="1"/>
</dbReference>
<keyword evidence="9" id="KW-0804">Transcription</keyword>
<dbReference type="OMA" id="RENSPGC"/>
<feature type="domain" description="C2H2-type" evidence="13">
    <location>
        <begin position="161"/>
        <end position="188"/>
    </location>
</feature>
<dbReference type="Proteomes" id="UP000472273">
    <property type="component" value="Unplaced"/>
</dbReference>
<dbReference type="GO" id="GO:0000978">
    <property type="term" value="F:RNA polymerase II cis-regulatory region sequence-specific DNA binding"/>
    <property type="evidence" value="ECO:0007669"/>
    <property type="project" value="TreeGrafter"/>
</dbReference>
<keyword evidence="6" id="KW-0862">Zinc</keyword>
<name>A0A670ZKY5_PSETE</name>
<dbReference type="PANTHER" id="PTHR23235:SF120">
    <property type="entry name" value="KRUPPEL-LIKE FACTOR 15"/>
    <property type="match status" value="1"/>
</dbReference>
<reference evidence="14" key="2">
    <citation type="submission" date="2025-09" db="UniProtKB">
        <authorList>
            <consortium name="Ensembl"/>
        </authorList>
    </citation>
    <scope>IDENTIFICATION</scope>
</reference>
<dbReference type="FunFam" id="3.30.160.60:FF:000508">
    <property type="entry name" value="Myeloid zinc finger 1"/>
    <property type="match status" value="1"/>
</dbReference>
<evidence type="ECO:0000313" key="14">
    <source>
        <dbReference type="Ensembl" id="ENSPTXP00000023394.1"/>
    </source>
</evidence>
<keyword evidence="5 11" id="KW-0863">Zinc-finger</keyword>
<feature type="region of interest" description="Disordered" evidence="12">
    <location>
        <begin position="90"/>
        <end position="125"/>
    </location>
</feature>
<evidence type="ECO:0000313" key="15">
    <source>
        <dbReference type="Proteomes" id="UP000472273"/>
    </source>
</evidence>
<evidence type="ECO:0000259" key="13">
    <source>
        <dbReference type="PROSITE" id="PS50157"/>
    </source>
</evidence>
<keyword evidence="8" id="KW-0238">DNA-binding</keyword>
<dbReference type="Pfam" id="PF00096">
    <property type="entry name" value="zf-C2H2"/>
    <property type="match status" value="3"/>
</dbReference>
<dbReference type="Ensembl" id="ENSPTXT00000024121.1">
    <property type="protein sequence ID" value="ENSPTXP00000023394.1"/>
    <property type="gene ID" value="ENSPTXG00000016255.1"/>
</dbReference>
<evidence type="ECO:0000256" key="11">
    <source>
        <dbReference type="PROSITE-ProRule" id="PRU00042"/>
    </source>
</evidence>
<dbReference type="GO" id="GO:0042802">
    <property type="term" value="F:identical protein binding"/>
    <property type="evidence" value="ECO:0007669"/>
    <property type="project" value="UniProtKB-ARBA"/>
</dbReference>
<keyword evidence="10" id="KW-0539">Nucleus</keyword>
<proteinExistence type="inferred from homology"/>
<reference evidence="14" key="1">
    <citation type="submission" date="2025-08" db="UniProtKB">
        <authorList>
            <consortium name="Ensembl"/>
        </authorList>
    </citation>
    <scope>IDENTIFICATION</scope>
</reference>
<dbReference type="PROSITE" id="PS00028">
    <property type="entry name" value="ZINC_FINGER_C2H2_1"/>
    <property type="match status" value="3"/>
</dbReference>
<feature type="domain" description="C2H2-type" evidence="13">
    <location>
        <begin position="189"/>
        <end position="216"/>
    </location>
</feature>
<evidence type="ECO:0000256" key="4">
    <source>
        <dbReference type="ARBA" id="ARBA00022737"/>
    </source>
</evidence>
<evidence type="ECO:0000256" key="5">
    <source>
        <dbReference type="ARBA" id="ARBA00022771"/>
    </source>
</evidence>
<feature type="compositionally biased region" description="Polar residues" evidence="12">
    <location>
        <begin position="90"/>
        <end position="109"/>
    </location>
</feature>
<evidence type="ECO:0000256" key="10">
    <source>
        <dbReference type="ARBA" id="ARBA00023242"/>
    </source>
</evidence>
<evidence type="ECO:0000256" key="8">
    <source>
        <dbReference type="ARBA" id="ARBA00023125"/>
    </source>
</evidence>
<dbReference type="PANTHER" id="PTHR23235">
    <property type="entry name" value="KRUEPPEL-LIKE TRANSCRIPTION FACTOR"/>
    <property type="match status" value="1"/>
</dbReference>
<dbReference type="FunFam" id="3.30.160.60:FF:000495">
    <property type="entry name" value="zinc finger protein 668"/>
    <property type="match status" value="1"/>
</dbReference>
<feature type="domain" description="C2H2-type" evidence="13">
    <location>
        <begin position="133"/>
        <end position="160"/>
    </location>
</feature>
<keyword evidence="7" id="KW-0805">Transcription regulation</keyword>
<evidence type="ECO:0000256" key="12">
    <source>
        <dbReference type="SAM" id="MobiDB-lite"/>
    </source>
</evidence>
<dbReference type="PROSITE" id="PS50157">
    <property type="entry name" value="ZINC_FINGER_C2H2_2"/>
    <property type="match status" value="3"/>
</dbReference>
<dbReference type="SUPFAM" id="SSF57667">
    <property type="entry name" value="beta-beta-alpha zinc fingers"/>
    <property type="match status" value="2"/>
</dbReference>
<evidence type="ECO:0000256" key="9">
    <source>
        <dbReference type="ARBA" id="ARBA00023163"/>
    </source>
</evidence>
<evidence type="ECO:0000256" key="6">
    <source>
        <dbReference type="ARBA" id="ARBA00022833"/>
    </source>
</evidence>
<keyword evidence="15" id="KW-1185">Reference proteome</keyword>
<evidence type="ECO:0000256" key="3">
    <source>
        <dbReference type="ARBA" id="ARBA00022723"/>
    </source>
</evidence>
<dbReference type="InterPro" id="IPR013087">
    <property type="entry name" value="Znf_C2H2_type"/>
</dbReference>
<dbReference type="Gene3D" id="3.30.160.60">
    <property type="entry name" value="Classic Zinc Finger"/>
    <property type="match status" value="3"/>
</dbReference>
<evidence type="ECO:0000256" key="1">
    <source>
        <dbReference type="ARBA" id="ARBA00004123"/>
    </source>
</evidence>
<dbReference type="GO" id="GO:0008270">
    <property type="term" value="F:zinc ion binding"/>
    <property type="evidence" value="ECO:0007669"/>
    <property type="project" value="UniProtKB-KW"/>
</dbReference>
<evidence type="ECO:0000256" key="2">
    <source>
        <dbReference type="ARBA" id="ARBA00006991"/>
    </source>
</evidence>
<dbReference type="SMART" id="SM00355">
    <property type="entry name" value="ZnF_C2H2"/>
    <property type="match status" value="3"/>
</dbReference>
<evidence type="ECO:0000256" key="7">
    <source>
        <dbReference type="ARBA" id="ARBA00023015"/>
    </source>
</evidence>
<keyword evidence="4" id="KW-0677">Repeat</keyword>
<sequence length="236" mass="26576">MLSLFPAALTTNHILIKTEPEDNSAAHETWMMAGETFVERIIKKEEDFDSCMWPRDSLGEIADYSANEGSPVEEAAARVHWQCQIGRQEPPQSYRSLTPSGRNLSSPLVNGSPLMSPHEMGQLSAGPPGEKLWACPLCHQHFRRSDHLLRHQMSHTGTRPHQCPACEKSFTDKSKLTNHFRTHTGERPFHCTDCGKHFVRRHHLAKHQRTHTRENSPGCLGLCFGFPQADPGPICL</sequence>
<dbReference type="AlphaFoldDB" id="A0A670ZKY5"/>
<dbReference type="GO" id="GO:0005634">
    <property type="term" value="C:nucleus"/>
    <property type="evidence" value="ECO:0007669"/>
    <property type="project" value="UniProtKB-SubCell"/>
</dbReference>
<dbReference type="InterPro" id="IPR036236">
    <property type="entry name" value="Znf_C2H2_sf"/>
</dbReference>
<organism evidence="14 15">
    <name type="scientific">Pseudonaja textilis</name>
    <name type="common">Eastern brown snake</name>
    <dbReference type="NCBI Taxonomy" id="8673"/>
    <lineage>
        <taxon>Eukaryota</taxon>
        <taxon>Metazoa</taxon>
        <taxon>Chordata</taxon>
        <taxon>Craniata</taxon>
        <taxon>Vertebrata</taxon>
        <taxon>Euteleostomi</taxon>
        <taxon>Lepidosauria</taxon>
        <taxon>Squamata</taxon>
        <taxon>Bifurcata</taxon>
        <taxon>Unidentata</taxon>
        <taxon>Episquamata</taxon>
        <taxon>Toxicofera</taxon>
        <taxon>Serpentes</taxon>
        <taxon>Colubroidea</taxon>
        <taxon>Elapidae</taxon>
        <taxon>Hydrophiinae</taxon>
        <taxon>Pseudonaja</taxon>
    </lineage>
</organism>
<comment type="similarity">
    <text evidence="2">Belongs to the krueppel C2H2-type zinc-finger protein family.</text>
</comment>
<dbReference type="GeneTree" id="ENSGT01150000286941"/>
<accession>A0A670ZKY5</accession>
<dbReference type="GO" id="GO:0000981">
    <property type="term" value="F:DNA-binding transcription factor activity, RNA polymerase II-specific"/>
    <property type="evidence" value="ECO:0007669"/>
    <property type="project" value="TreeGrafter"/>
</dbReference>